<keyword evidence="7" id="KW-1185">Reference proteome</keyword>
<dbReference type="PANTHER" id="PTHR16866">
    <property type="entry name" value="GASTRIN-RELEASING PEPTIDE"/>
    <property type="match status" value="1"/>
</dbReference>
<protein>
    <submittedName>
        <fullName evidence="6">Neuromedin Bb</fullName>
    </submittedName>
</protein>
<dbReference type="Ensembl" id="ENSGMOT00000019062.2">
    <property type="protein sequence ID" value="ENSGMOP00000018606.2"/>
    <property type="gene ID" value="ENSGMOG00000017323.2"/>
</dbReference>
<dbReference type="PROSITE" id="PS00257">
    <property type="entry name" value="BOMBESIN"/>
    <property type="match status" value="1"/>
</dbReference>
<dbReference type="GO" id="GO:0005576">
    <property type="term" value="C:extracellular region"/>
    <property type="evidence" value="ECO:0007669"/>
    <property type="project" value="UniProtKB-SubCell"/>
</dbReference>
<dbReference type="GO" id="GO:0007218">
    <property type="term" value="P:neuropeptide signaling pathway"/>
    <property type="evidence" value="ECO:0007669"/>
    <property type="project" value="InterPro"/>
</dbReference>
<keyword evidence="5" id="KW-0472">Membrane</keyword>
<dbReference type="GO" id="GO:0046887">
    <property type="term" value="P:positive regulation of hormone secretion"/>
    <property type="evidence" value="ECO:0007669"/>
    <property type="project" value="TreeGrafter"/>
</dbReference>
<dbReference type="Proteomes" id="UP000694546">
    <property type="component" value="Chromosome 14"/>
</dbReference>
<dbReference type="GeneTree" id="ENSGT00940000154470"/>
<evidence type="ECO:0000256" key="3">
    <source>
        <dbReference type="ARBA" id="ARBA00022525"/>
    </source>
</evidence>
<dbReference type="Pfam" id="PF02044">
    <property type="entry name" value="Bombesin"/>
    <property type="match status" value="1"/>
</dbReference>
<feature type="transmembrane region" description="Helical" evidence="5">
    <location>
        <begin position="12"/>
        <end position="35"/>
    </location>
</feature>
<dbReference type="GO" id="GO:0043005">
    <property type="term" value="C:neuron projection"/>
    <property type="evidence" value="ECO:0007669"/>
    <property type="project" value="TreeGrafter"/>
</dbReference>
<dbReference type="PANTHER" id="PTHR16866:SF3">
    <property type="entry name" value="NEUROMEDIN-B"/>
    <property type="match status" value="1"/>
</dbReference>
<comment type="subcellular location">
    <subcellularLocation>
        <location evidence="1">Secreted</location>
    </subcellularLocation>
</comment>
<keyword evidence="5" id="KW-0812">Transmembrane</keyword>
<evidence type="ECO:0000256" key="2">
    <source>
        <dbReference type="ARBA" id="ARBA00010012"/>
    </source>
</evidence>
<sequence length="138" mass="15182">MSGLTLSNVCHGALLTYLVFFSVLSLTTAVSFDLTELRNKVAKIKVNPRGNLWATGHFMGKKSVMDKPLLSSADGQGVDALQVALGPEQDDLGNIFQEVLRVALQAQIDTQETRSKKQVRKTQLLMKILESYVDSSKK</sequence>
<keyword evidence="4" id="KW-0027">Amidation</keyword>
<name>A0A8C5F9C7_GADMO</name>
<reference evidence="6" key="2">
    <citation type="submission" date="2025-09" db="UniProtKB">
        <authorList>
            <consortium name="Ensembl"/>
        </authorList>
    </citation>
    <scope>IDENTIFICATION</scope>
</reference>
<organism evidence="6 7">
    <name type="scientific">Gadus morhua</name>
    <name type="common">Atlantic cod</name>
    <dbReference type="NCBI Taxonomy" id="8049"/>
    <lineage>
        <taxon>Eukaryota</taxon>
        <taxon>Metazoa</taxon>
        <taxon>Chordata</taxon>
        <taxon>Craniata</taxon>
        <taxon>Vertebrata</taxon>
        <taxon>Euteleostomi</taxon>
        <taxon>Actinopterygii</taxon>
        <taxon>Neopterygii</taxon>
        <taxon>Teleostei</taxon>
        <taxon>Neoteleostei</taxon>
        <taxon>Acanthomorphata</taxon>
        <taxon>Zeiogadaria</taxon>
        <taxon>Gadariae</taxon>
        <taxon>Gadiformes</taxon>
        <taxon>Gadoidei</taxon>
        <taxon>Gadidae</taxon>
        <taxon>Gadus</taxon>
    </lineage>
</organism>
<evidence type="ECO:0000313" key="6">
    <source>
        <dbReference type="Ensembl" id="ENSGMOP00000018606.2"/>
    </source>
</evidence>
<dbReference type="GO" id="GO:0005184">
    <property type="term" value="F:neuropeptide hormone activity"/>
    <property type="evidence" value="ECO:0007669"/>
    <property type="project" value="TreeGrafter"/>
</dbReference>
<keyword evidence="3" id="KW-0964">Secreted</keyword>
<dbReference type="OMA" id="ILENYMQ"/>
<comment type="similarity">
    <text evidence="2">Belongs to the bombesin/neuromedin-B/ranatensin family.</text>
</comment>
<evidence type="ECO:0000256" key="1">
    <source>
        <dbReference type="ARBA" id="ARBA00004613"/>
    </source>
</evidence>
<dbReference type="AlphaFoldDB" id="A0A8C5F9C7"/>
<reference evidence="6" key="1">
    <citation type="submission" date="2025-08" db="UniProtKB">
        <authorList>
            <consortium name="Ensembl"/>
        </authorList>
    </citation>
    <scope>IDENTIFICATION</scope>
</reference>
<evidence type="ECO:0000313" key="7">
    <source>
        <dbReference type="Proteomes" id="UP000694546"/>
    </source>
</evidence>
<keyword evidence="5" id="KW-1133">Transmembrane helix</keyword>
<accession>A0A8C5F9C7</accession>
<evidence type="ECO:0000256" key="5">
    <source>
        <dbReference type="SAM" id="Phobius"/>
    </source>
</evidence>
<dbReference type="InterPro" id="IPR000874">
    <property type="entry name" value="Bombesin"/>
</dbReference>
<proteinExistence type="inferred from homology"/>
<evidence type="ECO:0000256" key="4">
    <source>
        <dbReference type="ARBA" id="ARBA00022815"/>
    </source>
</evidence>
<dbReference type="GO" id="GO:0031710">
    <property type="term" value="F:neuromedin B receptor binding"/>
    <property type="evidence" value="ECO:0007669"/>
    <property type="project" value="TreeGrafter"/>
</dbReference>